<organism evidence="2 3">
    <name type="scientific">Paraconexibacter antarcticus</name>
    <dbReference type="NCBI Taxonomy" id="2949664"/>
    <lineage>
        <taxon>Bacteria</taxon>
        <taxon>Bacillati</taxon>
        <taxon>Actinomycetota</taxon>
        <taxon>Thermoleophilia</taxon>
        <taxon>Solirubrobacterales</taxon>
        <taxon>Paraconexibacteraceae</taxon>
        <taxon>Paraconexibacter</taxon>
    </lineage>
</organism>
<sequence length="341" mass="36522">MRIELPAGVTQLVLPTPWLVGPVNAYILHGDPLTLVDTGPAMPEARAALVNGLAAQGLKPSDIELLVLTHQHPDHIGQAAWLVEQSGATVAAYHGLAGELADVPAMWARIGEFTAALMTRHGMPVHECAQLEANNLRDQRYGGGSFRIDLGLADGQVLVAGGRRLTVHHRPGHSPSDIVLLDELDGLLVAGDHLLAKISSNPLSHPALGARDSVAASAEDRRARPLLDYISSLTSTRRLGAQLVLPGHGPVFGEPGALIENRIRLHRTRADEIRQALAAGPRTARQLVEVLWDGLSDEVLWLGVAEVIAHLDLLLDEGRIRMETVDGLTRSWAAQAERAVA</sequence>
<dbReference type="SMART" id="SM00849">
    <property type="entry name" value="Lactamase_B"/>
    <property type="match status" value="1"/>
</dbReference>
<proteinExistence type="predicted"/>
<dbReference type="PANTHER" id="PTHR23131">
    <property type="entry name" value="ENDORIBONUCLEASE LACTB2"/>
    <property type="match status" value="1"/>
</dbReference>
<dbReference type="EMBL" id="CP098502">
    <property type="protein sequence ID" value="UTI66198.1"/>
    <property type="molecule type" value="Genomic_DNA"/>
</dbReference>
<dbReference type="InterPro" id="IPR036388">
    <property type="entry name" value="WH-like_DNA-bd_sf"/>
</dbReference>
<dbReference type="Gene3D" id="3.60.15.10">
    <property type="entry name" value="Ribonuclease Z/Hydroxyacylglutathione hydrolase-like"/>
    <property type="match status" value="1"/>
</dbReference>
<feature type="domain" description="Metallo-beta-lactamase" evidence="1">
    <location>
        <begin position="22"/>
        <end position="248"/>
    </location>
</feature>
<keyword evidence="3" id="KW-1185">Reference proteome</keyword>
<protein>
    <submittedName>
        <fullName evidence="2">MBL fold metallo-hydrolase</fullName>
    </submittedName>
</protein>
<dbReference type="InterPro" id="IPR001279">
    <property type="entry name" value="Metallo-B-lactamas"/>
</dbReference>
<reference evidence="2 3" key="1">
    <citation type="submission" date="2022-06" db="EMBL/GenBank/DDBJ databases">
        <title>Paraconexibacter antarcticus.</title>
        <authorList>
            <person name="Kim C.S."/>
        </authorList>
    </citation>
    <scope>NUCLEOTIDE SEQUENCE [LARGE SCALE GENOMIC DNA]</scope>
    <source>
        <strain evidence="2 3">02-257</strain>
    </source>
</reference>
<dbReference type="PANTHER" id="PTHR23131:SF4">
    <property type="entry name" value="METALLO-BETA-LACTAMASE SUPERFAMILY POTEIN"/>
    <property type="match status" value="1"/>
</dbReference>
<dbReference type="RefSeq" id="WP_254572873.1">
    <property type="nucleotide sequence ID" value="NZ_CP098502.1"/>
</dbReference>
<evidence type="ECO:0000313" key="2">
    <source>
        <dbReference type="EMBL" id="UTI66198.1"/>
    </source>
</evidence>
<accession>A0ABY5DW03</accession>
<gene>
    <name evidence="2" type="ORF">NBH00_08320</name>
</gene>
<evidence type="ECO:0000313" key="3">
    <source>
        <dbReference type="Proteomes" id="UP001056035"/>
    </source>
</evidence>
<dbReference type="Gene3D" id="1.10.10.10">
    <property type="entry name" value="Winged helix-like DNA-binding domain superfamily/Winged helix DNA-binding domain"/>
    <property type="match status" value="1"/>
</dbReference>
<dbReference type="InterPro" id="IPR050662">
    <property type="entry name" value="Sec-metab_biosynth-thioest"/>
</dbReference>
<name>A0ABY5DW03_9ACTN</name>
<dbReference type="Pfam" id="PF00753">
    <property type="entry name" value="Lactamase_B"/>
    <property type="match status" value="1"/>
</dbReference>
<evidence type="ECO:0000259" key="1">
    <source>
        <dbReference type="SMART" id="SM00849"/>
    </source>
</evidence>
<dbReference type="InterPro" id="IPR036866">
    <property type="entry name" value="RibonucZ/Hydroxyglut_hydro"/>
</dbReference>
<dbReference type="SUPFAM" id="SSF56281">
    <property type="entry name" value="Metallo-hydrolase/oxidoreductase"/>
    <property type="match status" value="1"/>
</dbReference>
<dbReference type="Proteomes" id="UP001056035">
    <property type="component" value="Chromosome"/>
</dbReference>